<dbReference type="Gene3D" id="3.40.50.970">
    <property type="match status" value="1"/>
</dbReference>
<keyword evidence="9" id="KW-1185">Reference proteome</keyword>
<evidence type="ECO:0000259" key="7">
    <source>
        <dbReference type="SMART" id="SM00861"/>
    </source>
</evidence>
<proteinExistence type="inferred from homology"/>
<gene>
    <name evidence="8" type="ORF">SAMN02745165_01176</name>
</gene>
<dbReference type="NCBIfam" id="NF008907">
    <property type="entry name" value="PRK12270.1"/>
    <property type="match status" value="1"/>
</dbReference>
<dbReference type="AlphaFoldDB" id="A0A1M6F719"/>
<dbReference type="InterPro" id="IPR031717">
    <property type="entry name" value="ODO-1/KGD_C"/>
</dbReference>
<dbReference type="Pfam" id="PF16870">
    <property type="entry name" value="OxoGdeHyase_C"/>
    <property type="match status" value="1"/>
</dbReference>
<dbReference type="InterPro" id="IPR011603">
    <property type="entry name" value="2oxoglutarate_DH_E1"/>
</dbReference>
<evidence type="ECO:0000313" key="8">
    <source>
        <dbReference type="EMBL" id="SHI93497.1"/>
    </source>
</evidence>
<dbReference type="PANTHER" id="PTHR23152:SF4">
    <property type="entry name" value="2-OXOADIPATE DEHYDROGENASE COMPLEX COMPONENT E1"/>
    <property type="match status" value="1"/>
</dbReference>
<dbReference type="GO" id="GO:0004591">
    <property type="term" value="F:oxoglutarate dehydrogenase (succinyl-transferring) activity"/>
    <property type="evidence" value="ECO:0007669"/>
    <property type="project" value="UniProtKB-EC"/>
</dbReference>
<dbReference type="OrthoDB" id="9759785at2"/>
<dbReference type="NCBIfam" id="NF006914">
    <property type="entry name" value="PRK09404.1"/>
    <property type="match status" value="1"/>
</dbReference>
<comment type="similarity">
    <text evidence="3">Belongs to the alpha-ketoglutarate dehydrogenase family.</text>
</comment>
<dbReference type="InterPro" id="IPR005475">
    <property type="entry name" value="Transketolase-like_Pyr-bd"/>
</dbReference>
<dbReference type="GO" id="GO:0030976">
    <property type="term" value="F:thiamine pyrophosphate binding"/>
    <property type="evidence" value="ECO:0007669"/>
    <property type="project" value="InterPro"/>
</dbReference>
<dbReference type="Gene3D" id="1.10.287.1150">
    <property type="entry name" value="TPP helical domain"/>
    <property type="match status" value="1"/>
</dbReference>
<dbReference type="InterPro" id="IPR042179">
    <property type="entry name" value="KGD_C_sf"/>
</dbReference>
<protein>
    <recommendedName>
        <fullName evidence="4">oxoglutarate dehydrogenase (succinyl-transferring)</fullName>
        <ecNumber evidence="4">1.2.4.2</ecNumber>
    </recommendedName>
</protein>
<sequence length="889" mass="100587">MTSTENVSPQWIEAQYQSYQQNPQSVPEEWRSFFQGFELGLDRSTSAPDHKPAEVQTLIRRYREIGHLYACVDPLTPCEFDHPQLQLDKFGLDQADLERTFATDNFILPNAPLKEIVSVLEETYCRSIGIEFTHIPIMEERKWLQERMESTRNKLDLSREKKLATLKKLLQATRFESFIHRKFVGQKRFSLEGGESVIPLLDHLIEHGAGLEIEHVIIGMAHRGRLNVLANIYDKPLENIFAEFADNETFKIVGEGDVKYHKGYSTDRKYGDRNIHISLASNPSHLEAVDPVVEGKCRARQERLKGDGEQLVLPLLIHGDAAFAGQGVVAEVLNLSQLEGYKTGGTIHLVINNQIGFTTLPVDARSTCYPTDIAKMLMSPILHVHGDEPEALLQAATIALEFRQKFRKDVVIEVICYRKHGHNEGDEPFFTQPKMYEAIRSKQPTAEIYRTQLLQEGFAETELDALATDVENELENALQRPPHELEEGFMKKWAKISRDFSFDPVDTSVERQELNRLIAAATATPDDFTPHRKIASLLKKRKSSVESGEKIDWGTGEALAFASIVAEGKSIRVSGQDSRRGTFNHRHATLSDIETGRNHTPLDIFAHNSGGHFTIYNSMLSEMAVLGFDYGYSVETPNDLTIWEAQFGDFANGAQVIIDQFIASSMAKWDRSSGLTMFLPHGYEGQGPEHSSARIERYLQLCAGSNLLVSNPSTPAQLFHLLRRQVNASYRRPLIVFTPKALLRHPACTSSAEDFTAAGFQEIIPDQLENKDCRRVLLCSGKIYYDLLEHRQQNSCEDIAIIRVEQLYPLHRDLLLQILEGYPQQTEYCWVQEETGNGGAWDHLRPQLGKLLGSEITYIGRKRSASPAVGSHRVHKLEQQRIIEQAFAE</sequence>
<feature type="domain" description="Transketolase-like pyrimidine-binding" evidence="7">
    <location>
        <begin position="551"/>
        <end position="745"/>
    </location>
</feature>
<evidence type="ECO:0000256" key="3">
    <source>
        <dbReference type="ARBA" id="ARBA00006936"/>
    </source>
</evidence>
<dbReference type="SUPFAM" id="SSF52518">
    <property type="entry name" value="Thiamin diphosphate-binding fold (THDP-binding)"/>
    <property type="match status" value="2"/>
</dbReference>
<accession>A0A1M6F719</accession>
<dbReference type="STRING" id="1122189.SAMN02745165_01176"/>
<dbReference type="GO" id="GO:0005829">
    <property type="term" value="C:cytosol"/>
    <property type="evidence" value="ECO:0007669"/>
    <property type="project" value="TreeGrafter"/>
</dbReference>
<evidence type="ECO:0000313" key="9">
    <source>
        <dbReference type="Proteomes" id="UP000184171"/>
    </source>
</evidence>
<dbReference type="EMBL" id="FQZT01000003">
    <property type="protein sequence ID" value="SHI93497.1"/>
    <property type="molecule type" value="Genomic_DNA"/>
</dbReference>
<organism evidence="8 9">
    <name type="scientific">Malonomonas rubra DSM 5091</name>
    <dbReference type="NCBI Taxonomy" id="1122189"/>
    <lineage>
        <taxon>Bacteria</taxon>
        <taxon>Pseudomonadati</taxon>
        <taxon>Thermodesulfobacteriota</taxon>
        <taxon>Desulfuromonadia</taxon>
        <taxon>Desulfuromonadales</taxon>
        <taxon>Geopsychrobacteraceae</taxon>
        <taxon>Malonomonas</taxon>
    </lineage>
</organism>
<dbReference type="Pfam" id="PF02779">
    <property type="entry name" value="Transket_pyr"/>
    <property type="match status" value="1"/>
</dbReference>
<dbReference type="CDD" id="cd02016">
    <property type="entry name" value="TPP_E1_OGDC_like"/>
    <property type="match status" value="1"/>
</dbReference>
<dbReference type="InterPro" id="IPR032106">
    <property type="entry name" value="2-oxogl_dehyd_N"/>
</dbReference>
<dbReference type="PIRSF" id="PIRSF000157">
    <property type="entry name" value="Oxoglu_dh_E1"/>
    <property type="match status" value="1"/>
</dbReference>
<comment type="cofactor">
    <cofactor evidence="1">
        <name>thiamine diphosphate</name>
        <dbReference type="ChEBI" id="CHEBI:58937"/>
    </cofactor>
</comment>
<dbReference type="InterPro" id="IPR001017">
    <property type="entry name" value="DH_E1"/>
</dbReference>
<dbReference type="Proteomes" id="UP000184171">
    <property type="component" value="Unassembled WGS sequence"/>
</dbReference>
<dbReference type="EC" id="1.2.4.2" evidence="4"/>
<dbReference type="InterPro" id="IPR029061">
    <property type="entry name" value="THDP-binding"/>
</dbReference>
<evidence type="ECO:0000256" key="6">
    <source>
        <dbReference type="ARBA" id="ARBA00023052"/>
    </source>
</evidence>
<evidence type="ECO:0000256" key="5">
    <source>
        <dbReference type="ARBA" id="ARBA00023002"/>
    </source>
</evidence>
<reference evidence="8 9" key="1">
    <citation type="submission" date="2016-11" db="EMBL/GenBank/DDBJ databases">
        <authorList>
            <person name="Jaros S."/>
            <person name="Januszkiewicz K."/>
            <person name="Wedrychowicz H."/>
        </authorList>
    </citation>
    <scope>NUCLEOTIDE SEQUENCE [LARGE SCALE GENOMIC DNA]</scope>
    <source>
        <strain evidence="8 9">DSM 5091</strain>
    </source>
</reference>
<dbReference type="GO" id="GO:0006099">
    <property type="term" value="P:tricarboxylic acid cycle"/>
    <property type="evidence" value="ECO:0007669"/>
    <property type="project" value="TreeGrafter"/>
</dbReference>
<dbReference type="NCBIfam" id="TIGR00239">
    <property type="entry name" value="2oxo_dh_E1"/>
    <property type="match status" value="1"/>
</dbReference>
<evidence type="ECO:0000256" key="2">
    <source>
        <dbReference type="ARBA" id="ARBA00003906"/>
    </source>
</evidence>
<keyword evidence="6" id="KW-0786">Thiamine pyrophosphate</keyword>
<dbReference type="GO" id="GO:0045252">
    <property type="term" value="C:oxoglutarate dehydrogenase complex"/>
    <property type="evidence" value="ECO:0007669"/>
    <property type="project" value="TreeGrafter"/>
</dbReference>
<dbReference type="RefSeq" id="WP_072906720.1">
    <property type="nucleotide sequence ID" value="NZ_FQZT01000003.1"/>
</dbReference>
<name>A0A1M6F719_MALRU</name>
<evidence type="ECO:0000256" key="1">
    <source>
        <dbReference type="ARBA" id="ARBA00001964"/>
    </source>
</evidence>
<dbReference type="SMART" id="SM00861">
    <property type="entry name" value="Transket_pyr"/>
    <property type="match status" value="1"/>
</dbReference>
<dbReference type="Gene3D" id="3.40.50.11610">
    <property type="entry name" value="Multifunctional 2-oxoglutarate metabolism enzyme, C-terminal domain"/>
    <property type="match status" value="1"/>
</dbReference>
<comment type="function">
    <text evidence="2">E1 component of the 2-oxoglutarate dehydrogenase (OGDH) complex which catalyzes the decarboxylation of 2-oxoglutarate, the first step in the conversion of 2-oxoglutarate to succinyl-CoA and CO(2).</text>
</comment>
<keyword evidence="5" id="KW-0560">Oxidoreductase</keyword>
<dbReference type="Gene3D" id="3.40.50.12470">
    <property type="match status" value="1"/>
</dbReference>
<dbReference type="Pfam" id="PF16078">
    <property type="entry name" value="2-oxogl_dehyd_N"/>
    <property type="match status" value="1"/>
</dbReference>
<evidence type="ECO:0000256" key="4">
    <source>
        <dbReference type="ARBA" id="ARBA00012280"/>
    </source>
</evidence>
<dbReference type="Pfam" id="PF00676">
    <property type="entry name" value="E1_dh"/>
    <property type="match status" value="1"/>
</dbReference>
<dbReference type="PANTHER" id="PTHR23152">
    <property type="entry name" value="2-OXOGLUTARATE DEHYDROGENASE"/>
    <property type="match status" value="1"/>
</dbReference>